<protein>
    <recommendedName>
        <fullName evidence="3">DUF559 domain-containing protein</fullName>
    </recommendedName>
</protein>
<gene>
    <name evidence="1" type="ORF">SPF06_02645</name>
</gene>
<reference evidence="1 2" key="1">
    <citation type="submission" date="2023-12" db="EMBL/GenBank/DDBJ databases">
        <title>Sinomonas terricola sp. nov, isolated from litchi orchard soil in Guangdong, PR China.</title>
        <authorList>
            <person name="Jiaxin W."/>
            <person name="Yang Z."/>
            <person name="Honghui Z."/>
        </authorList>
    </citation>
    <scope>NUCLEOTIDE SEQUENCE [LARGE SCALE GENOMIC DNA]</scope>
    <source>
        <strain evidence="1 2">JGH33</strain>
    </source>
</reference>
<name>A0ABU5T298_9MICC</name>
<comment type="caution">
    <text evidence="1">The sequence shown here is derived from an EMBL/GenBank/DDBJ whole genome shotgun (WGS) entry which is preliminary data.</text>
</comment>
<evidence type="ECO:0000313" key="1">
    <source>
        <dbReference type="EMBL" id="MEA5453611.1"/>
    </source>
</evidence>
<organism evidence="1 2">
    <name type="scientific">Sinomonas terricola</name>
    <dbReference type="NCBI Taxonomy" id="3110330"/>
    <lineage>
        <taxon>Bacteria</taxon>
        <taxon>Bacillati</taxon>
        <taxon>Actinomycetota</taxon>
        <taxon>Actinomycetes</taxon>
        <taxon>Micrococcales</taxon>
        <taxon>Micrococcaceae</taxon>
        <taxon>Sinomonas</taxon>
    </lineage>
</organism>
<evidence type="ECO:0008006" key="3">
    <source>
        <dbReference type="Google" id="ProtNLM"/>
    </source>
</evidence>
<dbReference type="Proteomes" id="UP001304769">
    <property type="component" value="Unassembled WGS sequence"/>
</dbReference>
<dbReference type="RefSeq" id="WP_323277363.1">
    <property type="nucleotide sequence ID" value="NZ_JAYGGQ010000001.1"/>
</dbReference>
<sequence length="320" mass="35148">MAPLELTTLLDTRWPALRVASTEQLNAAGLDERALAAAVRDRVLVRVRRGVYVRRTLWQSLTPWERDHLRIEAHWLAGRGSSVYSHVSAARLLGCSTWGVGPEIHVTVPYSVSRASHGRDVSPHRFALPDDDVVEVPLGLGQIARATSLERTVADCARTLDVERAAIVGDHALRLGASLEGIRAAADRTGASRGARRIERLSSLLDGRSESPGETRTRLALLAAGLPAPELQFEISTSAGRFRADFAWPDVLVILEFDGEAKYFDYRPTDAVLLAERRRENALVDEGWTLVRARWADLSIPGAIPAKVFAAFERARRLAG</sequence>
<proteinExistence type="predicted"/>
<evidence type="ECO:0000313" key="2">
    <source>
        <dbReference type="Proteomes" id="UP001304769"/>
    </source>
</evidence>
<dbReference type="EMBL" id="JAYGGQ010000001">
    <property type="protein sequence ID" value="MEA5453611.1"/>
    <property type="molecule type" value="Genomic_DNA"/>
</dbReference>
<keyword evidence="2" id="KW-1185">Reference proteome</keyword>
<accession>A0ABU5T298</accession>